<feature type="transmembrane region" description="Helical" evidence="1">
    <location>
        <begin position="254"/>
        <end position="275"/>
    </location>
</feature>
<dbReference type="Pfam" id="PF13367">
    <property type="entry name" value="PrsW-protease"/>
    <property type="match status" value="1"/>
</dbReference>
<feature type="transmembrane region" description="Helical" evidence="1">
    <location>
        <begin position="182"/>
        <end position="205"/>
    </location>
</feature>
<gene>
    <name evidence="2" type="ORF">AAAT34_06095</name>
</gene>
<dbReference type="GO" id="GO:0006508">
    <property type="term" value="P:proteolysis"/>
    <property type="evidence" value="ECO:0007669"/>
    <property type="project" value="UniProtKB-KW"/>
</dbReference>
<feature type="transmembrane region" description="Helical" evidence="1">
    <location>
        <begin position="117"/>
        <end position="136"/>
    </location>
</feature>
<feature type="transmembrane region" description="Helical" evidence="1">
    <location>
        <begin position="217"/>
        <end position="234"/>
    </location>
</feature>
<dbReference type="EC" id="3.4.-.-" evidence="2"/>
<dbReference type="GO" id="GO:0008233">
    <property type="term" value="F:peptidase activity"/>
    <property type="evidence" value="ECO:0007669"/>
    <property type="project" value="UniProtKB-KW"/>
</dbReference>
<feature type="transmembrane region" description="Helical" evidence="1">
    <location>
        <begin position="309"/>
        <end position="330"/>
    </location>
</feature>
<keyword evidence="2" id="KW-0378">Hydrolase</keyword>
<protein>
    <submittedName>
        <fullName evidence="2">PrsW family glutamic-type intramembrane protease</fullName>
        <ecNumber evidence="2">3.4.-.-</ecNumber>
    </submittedName>
</protein>
<reference evidence="2 3" key="1">
    <citation type="submission" date="2024-04" db="EMBL/GenBank/DDBJ databases">
        <title>Human intestinal bacterial collection.</title>
        <authorList>
            <person name="Pauvert C."/>
            <person name="Hitch T.C.A."/>
            <person name="Clavel T."/>
        </authorList>
    </citation>
    <scope>NUCLEOTIDE SEQUENCE [LARGE SCALE GENOMIC DNA]</scope>
    <source>
        <strain evidence="2 3">CLA-AA-H145</strain>
    </source>
</reference>
<dbReference type="PANTHER" id="PTHR36844:SF1">
    <property type="entry name" value="PROTEASE PRSW"/>
    <property type="match status" value="1"/>
</dbReference>
<organism evidence="2 3">
    <name type="scientific">Hallella faecis</name>
    <dbReference type="NCBI Taxonomy" id="2841596"/>
    <lineage>
        <taxon>Bacteria</taxon>
        <taxon>Pseudomonadati</taxon>
        <taxon>Bacteroidota</taxon>
        <taxon>Bacteroidia</taxon>
        <taxon>Bacteroidales</taxon>
        <taxon>Prevotellaceae</taxon>
        <taxon>Hallella</taxon>
    </lineage>
</organism>
<feature type="transmembrane region" description="Helical" evidence="1">
    <location>
        <begin position="287"/>
        <end position="303"/>
    </location>
</feature>
<name>A0ABV1FQD9_9BACT</name>
<dbReference type="InterPro" id="IPR026898">
    <property type="entry name" value="PrsW"/>
</dbReference>
<keyword evidence="3" id="KW-1185">Reference proteome</keyword>
<evidence type="ECO:0000313" key="2">
    <source>
        <dbReference type="EMBL" id="MEQ2486624.1"/>
    </source>
</evidence>
<evidence type="ECO:0000313" key="3">
    <source>
        <dbReference type="Proteomes" id="UP001487296"/>
    </source>
</evidence>
<dbReference type="PANTHER" id="PTHR36844">
    <property type="entry name" value="PROTEASE PRSW"/>
    <property type="match status" value="1"/>
</dbReference>
<feature type="transmembrane region" description="Helical" evidence="1">
    <location>
        <begin position="148"/>
        <end position="170"/>
    </location>
</feature>
<keyword evidence="1" id="KW-1133">Transmembrane helix</keyword>
<dbReference type="Proteomes" id="UP001487296">
    <property type="component" value="Unassembled WGS sequence"/>
</dbReference>
<keyword evidence="2" id="KW-0645">Protease</keyword>
<proteinExistence type="predicted"/>
<accession>A0ABV1FQD9</accession>
<feature type="transmembrane region" description="Helical" evidence="1">
    <location>
        <begin position="93"/>
        <end position="111"/>
    </location>
</feature>
<comment type="caution">
    <text evidence="2">The sequence shown here is derived from an EMBL/GenBank/DDBJ whole genome shotgun (WGS) entry which is preliminary data.</text>
</comment>
<keyword evidence="1" id="KW-0812">Transmembrane</keyword>
<dbReference type="EMBL" id="JBBNFP010000018">
    <property type="protein sequence ID" value="MEQ2486624.1"/>
    <property type="molecule type" value="Genomic_DNA"/>
</dbReference>
<evidence type="ECO:0000256" key="1">
    <source>
        <dbReference type="SAM" id="Phobius"/>
    </source>
</evidence>
<dbReference type="RefSeq" id="WP_215759706.1">
    <property type="nucleotide sequence ID" value="NZ_JAHKBE010000018.1"/>
</dbReference>
<keyword evidence="1" id="KW-0472">Membrane</keyword>
<sequence length="341" mass="38519">MIYVIRNSHEYGPYDESVVAGYVEQGILLAHDKARDAVTGREATVMELLKARGYHPQVSHKGSLGEQLRAIGSEFIFPRDDMARHHWLDDKRLLILAVVGLSLSVLMLLPIGGLLVFYAISLYFAVVWGLFFYVFFRSRQVNVKTTVSVFFLTQIAVFIIFSGLSHLNFFYFFTQLAFPLNIVGYVLGVGLTEEFVKMVPLLFLIRRAREPLLPQTLVYYGLMSGIAFGVFEGVEYQTTVNVQADYTTAFFLNVARLTSLPFLHALWCGICGYFVGFAHLYPRYRKSLYALALALPALLHGLYDSFAGVAYLVSLGVAFVSVLLLMTYLSKSNSFRDKLRR</sequence>